<evidence type="ECO:0000313" key="10">
    <source>
        <dbReference type="Proteomes" id="UP000224974"/>
    </source>
</evidence>
<dbReference type="Proteomes" id="UP000224974">
    <property type="component" value="Unassembled WGS sequence"/>
</dbReference>
<dbReference type="EMBL" id="PDDX01000001">
    <property type="protein sequence ID" value="PHI30676.1"/>
    <property type="molecule type" value="Genomic_DNA"/>
</dbReference>
<dbReference type="InterPro" id="IPR011991">
    <property type="entry name" value="ArsR-like_HTH"/>
</dbReference>
<dbReference type="Proteomes" id="UP000373449">
    <property type="component" value="Unassembled WGS sequence"/>
</dbReference>
<dbReference type="OrthoDB" id="9793058at2"/>
<dbReference type="SMART" id="SM00418">
    <property type="entry name" value="HTH_ARSR"/>
    <property type="match status" value="1"/>
</dbReference>
<dbReference type="CDD" id="cd00090">
    <property type="entry name" value="HTH_ARSR"/>
    <property type="match status" value="1"/>
</dbReference>
<name>A0A2C6DHJ2_9GAMM</name>
<reference evidence="8" key="1">
    <citation type="submission" date="2017-09" db="EMBL/GenBank/DDBJ databases">
        <title>FDA dAtabase for Regulatory Grade micrObial Sequences (FDA-ARGOS): Supporting development and validation of Infectious Disease Dx tests.</title>
        <authorList>
            <person name="Minogue T."/>
            <person name="Wolcott M."/>
            <person name="Wasieloski L."/>
            <person name="Aguilar W."/>
            <person name="Moore D."/>
            <person name="Tallon L.J."/>
            <person name="Sadzewicz L."/>
            <person name="Ott S."/>
            <person name="Zhao X."/>
            <person name="Nagaraj S."/>
            <person name="Vavikolanu K."/>
            <person name="Aluvathingal J."/>
            <person name="Nadendla S."/>
            <person name="Sichtig H."/>
        </authorList>
    </citation>
    <scope>NUCLEOTIDE SEQUENCE</scope>
    <source>
        <strain evidence="8">FDAARGOS_387</strain>
    </source>
</reference>
<evidence type="ECO:0000259" key="7">
    <source>
        <dbReference type="PROSITE" id="PS50987"/>
    </source>
</evidence>
<evidence type="ECO:0000313" key="8">
    <source>
        <dbReference type="EMBL" id="PHI30676.1"/>
    </source>
</evidence>
<evidence type="ECO:0000256" key="4">
    <source>
        <dbReference type="ARBA" id="ARBA00023125"/>
    </source>
</evidence>
<dbReference type="PANTHER" id="PTHR33154:SF18">
    <property type="entry name" value="ARSENICAL RESISTANCE OPERON REPRESSOR"/>
    <property type="match status" value="1"/>
</dbReference>
<keyword evidence="5" id="KW-0804">Transcription</keyword>
<sequence length="117" mass="13306">MSPLTPLQLFKCLSDETRLTIVLLLKQATELCVCELCETLDLPQPKISRHLAMLRENGILLDRRAGKWIHYRLSHNMPMWAGAIIEQAYQSQELSIKTLSKRLKNVSGSTTNRVACL</sequence>
<feature type="domain" description="HTH arsR-type" evidence="7">
    <location>
        <begin position="1"/>
        <end position="92"/>
    </location>
</feature>
<evidence type="ECO:0000256" key="2">
    <source>
        <dbReference type="ARBA" id="ARBA00022849"/>
    </source>
</evidence>
<protein>
    <recommendedName>
        <fullName evidence="6">Arsenical resistance operon repressor</fullName>
    </recommendedName>
</protein>
<dbReference type="AlphaFoldDB" id="A0A2C6DHJ2"/>
<evidence type="ECO:0000313" key="9">
    <source>
        <dbReference type="EMBL" id="VFS50223.1"/>
    </source>
</evidence>
<accession>A0A2C6DHJ2</accession>
<keyword evidence="10" id="KW-1185">Reference proteome</keyword>
<proteinExistence type="predicted"/>
<comment type="subunit">
    <text evidence="1">Binds DNA as a homodimer.</text>
</comment>
<keyword evidence="3" id="KW-0805">Transcription regulation</keyword>
<dbReference type="Pfam" id="PF01022">
    <property type="entry name" value="HTH_5"/>
    <property type="match status" value="1"/>
</dbReference>
<dbReference type="GO" id="GO:0046685">
    <property type="term" value="P:response to arsenic-containing substance"/>
    <property type="evidence" value="ECO:0007669"/>
    <property type="project" value="UniProtKB-KW"/>
</dbReference>
<dbReference type="STRING" id="1111728.GCA_000427805_00242"/>
<dbReference type="InterPro" id="IPR036390">
    <property type="entry name" value="WH_DNA-bd_sf"/>
</dbReference>
<dbReference type="RefSeq" id="WP_029092876.1">
    <property type="nucleotide sequence ID" value="NZ_CAADJA010000002.1"/>
</dbReference>
<dbReference type="PRINTS" id="PR00778">
    <property type="entry name" value="HTHARSR"/>
</dbReference>
<keyword evidence="4" id="KW-0238">DNA-binding</keyword>
<dbReference type="Gene3D" id="1.10.10.10">
    <property type="entry name" value="Winged helix-like DNA-binding domain superfamily/Winged helix DNA-binding domain"/>
    <property type="match status" value="1"/>
</dbReference>
<evidence type="ECO:0000256" key="1">
    <source>
        <dbReference type="ARBA" id="ARBA00011432"/>
    </source>
</evidence>
<dbReference type="InterPro" id="IPR051081">
    <property type="entry name" value="HTH_MetalResp_TranReg"/>
</dbReference>
<dbReference type="NCBIfam" id="NF007528">
    <property type="entry name" value="PRK10141.1"/>
    <property type="match status" value="1"/>
</dbReference>
<dbReference type="GO" id="GO:0003700">
    <property type="term" value="F:DNA-binding transcription factor activity"/>
    <property type="evidence" value="ECO:0007669"/>
    <property type="project" value="InterPro"/>
</dbReference>
<reference evidence="9 11" key="3">
    <citation type="submission" date="2019-03" db="EMBL/GenBank/DDBJ databases">
        <authorList>
            <consortium name="Pathogen Informatics"/>
        </authorList>
    </citation>
    <scope>NUCLEOTIDE SEQUENCE [LARGE SCALE GENOMIC DNA]</scope>
    <source>
        <strain evidence="9 11">NCTC12282</strain>
    </source>
</reference>
<dbReference type="FunFam" id="1.10.10.10:FF:000279">
    <property type="entry name" value="Transcriptional regulator, ArsR family"/>
    <property type="match status" value="1"/>
</dbReference>
<dbReference type="PROSITE" id="PS50987">
    <property type="entry name" value="HTH_ARSR_2"/>
    <property type="match status" value="1"/>
</dbReference>
<reference evidence="10" key="2">
    <citation type="submission" date="2017-09" db="EMBL/GenBank/DDBJ databases">
        <title>FDA dAtabase for Regulatory Grade micrObial Sequences (FDA-ARGOS): Supporting development and validation of Infectious Disease Dx tests.</title>
        <authorList>
            <person name="Minogue T."/>
            <person name="Wolcott M."/>
            <person name="Wasieloski L."/>
            <person name="Aguilar W."/>
            <person name="Moore D."/>
            <person name="Tallon L."/>
            <person name="Sadzewicz L."/>
            <person name="Ott S."/>
            <person name="Zhao X."/>
            <person name="Nagaraj S."/>
            <person name="Vavikolanu K."/>
            <person name="Aluvathingal J."/>
            <person name="Nadendla S."/>
            <person name="Sichtig H."/>
        </authorList>
    </citation>
    <scope>NUCLEOTIDE SEQUENCE [LARGE SCALE GENOMIC DNA]</scope>
    <source>
        <strain evidence="10">FDAARGOS_387</strain>
    </source>
</reference>
<dbReference type="InterPro" id="IPR036388">
    <property type="entry name" value="WH-like_DNA-bd_sf"/>
</dbReference>
<keyword evidence="2" id="KW-0059">Arsenical resistance</keyword>
<dbReference type="EMBL" id="CAADJA010000002">
    <property type="protein sequence ID" value="VFS50223.1"/>
    <property type="molecule type" value="Genomic_DNA"/>
</dbReference>
<evidence type="ECO:0000256" key="5">
    <source>
        <dbReference type="ARBA" id="ARBA00023163"/>
    </source>
</evidence>
<dbReference type="NCBIfam" id="NF033788">
    <property type="entry name" value="HTH_metalloreg"/>
    <property type="match status" value="1"/>
</dbReference>
<gene>
    <name evidence="9" type="primary">aseR</name>
    <name evidence="8" type="ORF">CRN84_15695</name>
    <name evidence="9" type="ORF">NCTC12282_04396</name>
</gene>
<dbReference type="SUPFAM" id="SSF46785">
    <property type="entry name" value="Winged helix' DNA-binding domain"/>
    <property type="match status" value="1"/>
</dbReference>
<dbReference type="GO" id="GO:0003677">
    <property type="term" value="F:DNA binding"/>
    <property type="evidence" value="ECO:0007669"/>
    <property type="project" value="UniProtKB-KW"/>
</dbReference>
<dbReference type="PANTHER" id="PTHR33154">
    <property type="entry name" value="TRANSCRIPTIONAL REGULATOR, ARSR FAMILY"/>
    <property type="match status" value="1"/>
</dbReference>
<evidence type="ECO:0000256" key="6">
    <source>
        <dbReference type="ARBA" id="ARBA00039566"/>
    </source>
</evidence>
<evidence type="ECO:0000313" key="11">
    <source>
        <dbReference type="Proteomes" id="UP000373449"/>
    </source>
</evidence>
<organism evidence="8 10">
    <name type="scientific">Budvicia aquatica</name>
    <dbReference type="NCBI Taxonomy" id="82979"/>
    <lineage>
        <taxon>Bacteria</taxon>
        <taxon>Pseudomonadati</taxon>
        <taxon>Pseudomonadota</taxon>
        <taxon>Gammaproteobacteria</taxon>
        <taxon>Enterobacterales</taxon>
        <taxon>Budviciaceae</taxon>
        <taxon>Budvicia</taxon>
    </lineage>
</organism>
<evidence type="ECO:0000256" key="3">
    <source>
        <dbReference type="ARBA" id="ARBA00023015"/>
    </source>
</evidence>
<dbReference type="InterPro" id="IPR001845">
    <property type="entry name" value="HTH_ArsR_DNA-bd_dom"/>
</dbReference>